<proteinExistence type="predicted"/>
<keyword evidence="2" id="KW-1185">Reference proteome</keyword>
<dbReference type="RefSeq" id="WP_092695546.1">
    <property type="nucleotide sequence ID" value="NZ_FNBK01000026.1"/>
</dbReference>
<dbReference type="EMBL" id="FNBK01000026">
    <property type="protein sequence ID" value="SDG35449.1"/>
    <property type="molecule type" value="Genomic_DNA"/>
</dbReference>
<dbReference type="AlphaFoldDB" id="A0A1G7TL91"/>
<sequence>MPAITEIRDTLMDSFESATDHILGTIRDDDPFDDRHVTAAIGITYERFWPTPWENKDEGVAKSTFLPMVSGYKHDGEVKRGYKYAIITLVGDVAPIILAVEPIKPNSVWENKDAASYAKGELVARLLNQAQQYVDIDEVMFGRGFHSYEVYTAVDERYPTYLAPVPKYADDLDAIEDIKSTEGADAGVIHDVPFRSDDGYRHSAEYVYAPVDTDDADGNYGAYSTNRDHVAPEEIDSVINEYNRRRDIENQYKSIEEFLPRTSSTDYRVRLCNFVLASLLYNLWQLTDYLIKVGVGEPIRSPPVISANTFVRALGDFLRRYD</sequence>
<evidence type="ECO:0000313" key="1">
    <source>
        <dbReference type="EMBL" id="SDG35449.1"/>
    </source>
</evidence>
<protein>
    <recommendedName>
        <fullName evidence="3">Transposase DDE domain-containing protein</fullName>
    </recommendedName>
</protein>
<evidence type="ECO:0008006" key="3">
    <source>
        <dbReference type="Google" id="ProtNLM"/>
    </source>
</evidence>
<gene>
    <name evidence="1" type="ORF">SAMN05216218_12617</name>
</gene>
<dbReference type="OrthoDB" id="225944at2157"/>
<accession>A0A1G7TL91</accession>
<reference evidence="2" key="1">
    <citation type="submission" date="2016-10" db="EMBL/GenBank/DDBJ databases">
        <authorList>
            <person name="Varghese N."/>
            <person name="Submissions S."/>
        </authorList>
    </citation>
    <scope>NUCLEOTIDE SEQUENCE [LARGE SCALE GENOMIC DNA]</scope>
    <source>
        <strain evidence="2">IBRC-M 10760</strain>
    </source>
</reference>
<dbReference type="Proteomes" id="UP000199076">
    <property type="component" value="Unassembled WGS sequence"/>
</dbReference>
<organism evidence="1 2">
    <name type="scientific">Halorientalis regularis</name>
    <dbReference type="NCBI Taxonomy" id="660518"/>
    <lineage>
        <taxon>Archaea</taxon>
        <taxon>Methanobacteriati</taxon>
        <taxon>Methanobacteriota</taxon>
        <taxon>Stenosarchaea group</taxon>
        <taxon>Halobacteria</taxon>
        <taxon>Halobacteriales</taxon>
        <taxon>Haloarculaceae</taxon>
        <taxon>Halorientalis</taxon>
    </lineage>
</organism>
<evidence type="ECO:0000313" key="2">
    <source>
        <dbReference type="Proteomes" id="UP000199076"/>
    </source>
</evidence>
<name>A0A1G7TL91_9EURY</name>